<name>A0ABT5T6Q1_9RHOB</name>
<dbReference type="RefSeq" id="WP_274350644.1">
    <property type="nucleotide sequence ID" value="NZ_JAQZSM010000002.1"/>
</dbReference>
<keyword evidence="4" id="KW-1185">Reference proteome</keyword>
<proteinExistence type="predicted"/>
<evidence type="ECO:0000313" key="3">
    <source>
        <dbReference type="EMBL" id="MDD7970081.1"/>
    </source>
</evidence>
<feature type="signal peptide" evidence="2">
    <location>
        <begin position="1"/>
        <end position="27"/>
    </location>
</feature>
<evidence type="ECO:0000313" key="4">
    <source>
        <dbReference type="Proteomes" id="UP001431784"/>
    </source>
</evidence>
<feature type="chain" id="PRO_5045761225" description="Succinate dehydrogenase" evidence="2">
    <location>
        <begin position="28"/>
        <end position="120"/>
    </location>
</feature>
<feature type="region of interest" description="Disordered" evidence="1">
    <location>
        <begin position="33"/>
        <end position="57"/>
    </location>
</feature>
<sequence length="120" mass="12358">MTQARFQRIFRPTAALALALGLAGCMAAPMATGPRVIPAPSSAPQSDVQPSGATGAEQACIAAGRDRGLDVQGVAGSRSVTGPDGQDARDVMLRVSRSGSQIEVRCNYQTATGMARIMLI</sequence>
<accession>A0ABT5T6Q1</accession>
<evidence type="ECO:0000256" key="1">
    <source>
        <dbReference type="SAM" id="MobiDB-lite"/>
    </source>
</evidence>
<dbReference type="Proteomes" id="UP001431784">
    <property type="component" value="Unassembled WGS sequence"/>
</dbReference>
<evidence type="ECO:0000256" key="2">
    <source>
        <dbReference type="SAM" id="SignalP"/>
    </source>
</evidence>
<feature type="compositionally biased region" description="Polar residues" evidence="1">
    <location>
        <begin position="42"/>
        <end position="52"/>
    </location>
</feature>
<dbReference type="PROSITE" id="PS51257">
    <property type="entry name" value="PROKAR_LIPOPROTEIN"/>
    <property type="match status" value="1"/>
</dbReference>
<reference evidence="3" key="1">
    <citation type="submission" date="2023-02" db="EMBL/GenBank/DDBJ databases">
        <title>Description of Roseinatronobacter alkalisoli sp. nov., an alkaliphilic bacerium isolated from soda soil.</title>
        <authorList>
            <person name="Wei W."/>
        </authorList>
    </citation>
    <scope>NUCLEOTIDE SEQUENCE</scope>
    <source>
        <strain evidence="3">HJB301</strain>
    </source>
</reference>
<evidence type="ECO:0008006" key="5">
    <source>
        <dbReference type="Google" id="ProtNLM"/>
    </source>
</evidence>
<protein>
    <recommendedName>
        <fullName evidence="5">Succinate dehydrogenase</fullName>
    </recommendedName>
</protein>
<dbReference type="EMBL" id="JAQZSM010000002">
    <property type="protein sequence ID" value="MDD7970081.1"/>
    <property type="molecule type" value="Genomic_DNA"/>
</dbReference>
<organism evidence="3 4">
    <name type="scientific">Roseinatronobacter alkalisoli</name>
    <dbReference type="NCBI Taxonomy" id="3028235"/>
    <lineage>
        <taxon>Bacteria</taxon>
        <taxon>Pseudomonadati</taxon>
        <taxon>Pseudomonadota</taxon>
        <taxon>Alphaproteobacteria</taxon>
        <taxon>Rhodobacterales</taxon>
        <taxon>Paracoccaceae</taxon>
        <taxon>Roseinatronobacter</taxon>
    </lineage>
</organism>
<keyword evidence="2" id="KW-0732">Signal</keyword>
<comment type="caution">
    <text evidence="3">The sequence shown here is derived from an EMBL/GenBank/DDBJ whole genome shotgun (WGS) entry which is preliminary data.</text>
</comment>
<gene>
    <name evidence="3" type="ORF">PUT78_03125</name>
</gene>